<dbReference type="AlphaFoldDB" id="A0A921EXW7"/>
<dbReference type="Pfam" id="PF23871">
    <property type="entry name" value="DUF7226"/>
    <property type="match status" value="1"/>
</dbReference>
<evidence type="ECO:0000313" key="6">
    <source>
        <dbReference type="Proteomes" id="UP000721920"/>
    </source>
</evidence>
<keyword evidence="1" id="KW-0175">Coiled coil</keyword>
<evidence type="ECO:0000259" key="3">
    <source>
        <dbReference type="Pfam" id="PF22518"/>
    </source>
</evidence>
<evidence type="ECO:0000256" key="1">
    <source>
        <dbReference type="SAM" id="Coils"/>
    </source>
</evidence>
<dbReference type="Proteomes" id="UP000721920">
    <property type="component" value="Unassembled WGS sequence"/>
</dbReference>
<evidence type="ECO:0000259" key="4">
    <source>
        <dbReference type="Pfam" id="PF23871"/>
    </source>
</evidence>
<organism evidence="5 6">
    <name type="scientific">Levilactobacillus hammesii</name>
    <dbReference type="NCBI Taxonomy" id="267633"/>
    <lineage>
        <taxon>Bacteria</taxon>
        <taxon>Bacillati</taxon>
        <taxon>Bacillota</taxon>
        <taxon>Bacilli</taxon>
        <taxon>Lactobacillales</taxon>
        <taxon>Lactobacillaceae</taxon>
        <taxon>Levilactobacillus</taxon>
    </lineage>
</organism>
<feature type="domain" description="DUF7226" evidence="4">
    <location>
        <begin position="385"/>
        <end position="497"/>
    </location>
</feature>
<dbReference type="Pfam" id="PF22515">
    <property type="entry name" value="DUF6996"/>
    <property type="match status" value="1"/>
</dbReference>
<dbReference type="InterPro" id="IPR055650">
    <property type="entry name" value="DUF7226"/>
</dbReference>
<gene>
    <name evidence="5" type="ORF">K8U88_00845</name>
</gene>
<sequence>MGQVLTLKKHKLESYDKRNNKPSKAWEILFEAYDIVHQIEETGYYDINVDKMMRDNAIASQWHARYPDEKAPDNRNILKFDFSADLPNIFKEYRLQIMPIGGKQYRIAPFNMYYPLVNQAVPVIPMASPMKMASLDFGEITTEPNAQTVAEITKMLTYIFHDLNSHNREVIATLSGKNNVHNVAFNIDNVVNKAVPIPLSIHTWQAEIDGVYESNETVLVVESKMKFPKDFNIRQLFIPRLLIEQTMQRLHEKKDTYVCYFVKTKDVYIFTVYRFTDLKNMNSIKIHRQYKFRLSDDPHNVFSIETAADKAKYNSDEATRRARALIKQTEVLTQYPIYSNGKTVSFLQANNLQIALDYLDFLSGSSENVLVNEEQTPRSGPEAFVDTFKYDSRQYNYYLNWLGYFGFVDKLPQTGIVVTSEGKALNSASTANKNDILLQAMAAHPSSRVVLEALLDNHQLDLDALKKTIQKEMQEVPQDSQISGNTLTRRISSVKSMCKQVLLLMGIQLS</sequence>
<dbReference type="InterPro" id="IPR054265">
    <property type="entry name" value="DUF6996"/>
</dbReference>
<dbReference type="Pfam" id="PF22518">
    <property type="entry name" value="DUF6997"/>
    <property type="match status" value="1"/>
</dbReference>
<dbReference type="EMBL" id="DYXN01000013">
    <property type="protein sequence ID" value="HJE86107.1"/>
    <property type="molecule type" value="Genomic_DNA"/>
</dbReference>
<comment type="caution">
    <text evidence="5">The sequence shown here is derived from an EMBL/GenBank/DDBJ whole genome shotgun (WGS) entry which is preliminary data.</text>
</comment>
<accession>A0A921EXW7</accession>
<evidence type="ECO:0000259" key="2">
    <source>
        <dbReference type="Pfam" id="PF22515"/>
    </source>
</evidence>
<dbReference type="InterPro" id="IPR054266">
    <property type="entry name" value="DUF6997"/>
</dbReference>
<reference evidence="5" key="2">
    <citation type="submission" date="2021-09" db="EMBL/GenBank/DDBJ databases">
        <authorList>
            <person name="Gilroy R."/>
        </authorList>
    </citation>
    <scope>NUCLEOTIDE SEQUENCE</scope>
    <source>
        <strain evidence="5">CHK173-2145</strain>
    </source>
</reference>
<name>A0A921EXW7_9LACO</name>
<evidence type="ECO:0000313" key="5">
    <source>
        <dbReference type="EMBL" id="HJE86107.1"/>
    </source>
</evidence>
<feature type="domain" description="DUF6997" evidence="3">
    <location>
        <begin position="110"/>
        <end position="292"/>
    </location>
</feature>
<protein>
    <submittedName>
        <fullName evidence="5">Uncharacterized protein</fullName>
    </submittedName>
</protein>
<reference evidence="5" key="1">
    <citation type="journal article" date="2021" name="PeerJ">
        <title>Extensive microbial diversity within the chicken gut microbiome revealed by metagenomics and culture.</title>
        <authorList>
            <person name="Gilroy R."/>
            <person name="Ravi A."/>
            <person name="Getino M."/>
            <person name="Pursley I."/>
            <person name="Horton D.L."/>
            <person name="Alikhan N.F."/>
            <person name="Baker D."/>
            <person name="Gharbi K."/>
            <person name="Hall N."/>
            <person name="Watson M."/>
            <person name="Adriaenssens E.M."/>
            <person name="Foster-Nyarko E."/>
            <person name="Jarju S."/>
            <person name="Secka A."/>
            <person name="Antonio M."/>
            <person name="Oren A."/>
            <person name="Chaudhuri R.R."/>
            <person name="La Ragione R."/>
            <person name="Hildebrand F."/>
            <person name="Pallen M.J."/>
        </authorList>
    </citation>
    <scope>NUCLEOTIDE SEQUENCE</scope>
    <source>
        <strain evidence="5">CHK173-2145</strain>
    </source>
</reference>
<feature type="domain" description="DUF6996" evidence="2">
    <location>
        <begin position="24"/>
        <end position="107"/>
    </location>
</feature>
<feature type="coiled-coil region" evidence="1">
    <location>
        <begin position="448"/>
        <end position="475"/>
    </location>
</feature>
<proteinExistence type="predicted"/>